<reference evidence="1 2" key="1">
    <citation type="submission" date="2019-05" db="EMBL/GenBank/DDBJ databases">
        <title>Draft genome sequence of Nonomuraea zeae DSM 100528.</title>
        <authorList>
            <person name="Saricaoglu S."/>
            <person name="Isik K."/>
        </authorList>
    </citation>
    <scope>NUCLEOTIDE SEQUENCE [LARGE SCALE GENOMIC DNA]</scope>
    <source>
        <strain evidence="1 2">DSM 100528</strain>
    </source>
</reference>
<organism evidence="1 2">
    <name type="scientific">Nonomuraea zeae</name>
    <dbReference type="NCBI Taxonomy" id="1642303"/>
    <lineage>
        <taxon>Bacteria</taxon>
        <taxon>Bacillati</taxon>
        <taxon>Actinomycetota</taxon>
        <taxon>Actinomycetes</taxon>
        <taxon>Streptosporangiales</taxon>
        <taxon>Streptosporangiaceae</taxon>
        <taxon>Nonomuraea</taxon>
    </lineage>
</organism>
<dbReference type="OrthoDB" id="4481397at2"/>
<evidence type="ECO:0000313" key="1">
    <source>
        <dbReference type="EMBL" id="TMR26770.1"/>
    </source>
</evidence>
<dbReference type="InterPro" id="IPR025962">
    <property type="entry name" value="SdpI/YhfL"/>
</dbReference>
<dbReference type="RefSeq" id="WP_138695284.1">
    <property type="nucleotide sequence ID" value="NZ_JBHSAZ010000016.1"/>
</dbReference>
<dbReference type="AlphaFoldDB" id="A0A5S4GKD7"/>
<name>A0A5S4GKD7_9ACTN</name>
<dbReference type="Proteomes" id="UP000306628">
    <property type="component" value="Unassembled WGS sequence"/>
</dbReference>
<gene>
    <name evidence="1" type="ORF">ETD85_41315</name>
</gene>
<dbReference type="Pfam" id="PF13630">
    <property type="entry name" value="SdpI"/>
    <property type="match status" value="1"/>
</dbReference>
<comment type="caution">
    <text evidence="1">The sequence shown here is derived from an EMBL/GenBank/DDBJ whole genome shotgun (WGS) entry which is preliminary data.</text>
</comment>
<keyword evidence="2" id="KW-1185">Reference proteome</keyword>
<dbReference type="EMBL" id="VCKX01000187">
    <property type="protein sequence ID" value="TMR26770.1"/>
    <property type="molecule type" value="Genomic_DNA"/>
</dbReference>
<evidence type="ECO:0000313" key="2">
    <source>
        <dbReference type="Proteomes" id="UP000306628"/>
    </source>
</evidence>
<protein>
    <submittedName>
        <fullName evidence="1">SdpI family protein</fullName>
    </submittedName>
</protein>
<proteinExistence type="predicted"/>
<sequence>MSPLIVTSILTVPGLLLLLIPAHDESGAFDTRNGVVGIRTRQTMASREAWDAAHSWARMPMRRSESSPAARAAQPVS</sequence>
<accession>A0A5S4GKD7</accession>